<dbReference type="SUPFAM" id="SSF51735">
    <property type="entry name" value="NAD(P)-binding Rossmann-fold domains"/>
    <property type="match status" value="1"/>
</dbReference>
<organism evidence="7 8">
    <name type="scientific">Dietzia aerolata</name>
    <dbReference type="NCBI Taxonomy" id="595984"/>
    <lineage>
        <taxon>Bacteria</taxon>
        <taxon>Bacillati</taxon>
        <taxon>Actinomycetota</taxon>
        <taxon>Actinomycetes</taxon>
        <taxon>Mycobacteriales</taxon>
        <taxon>Dietziaceae</taxon>
        <taxon>Dietzia</taxon>
    </lineage>
</organism>
<dbReference type="Proteomes" id="UP001589700">
    <property type="component" value="Unassembled WGS sequence"/>
</dbReference>
<feature type="domain" description="RCK C-terminal" evidence="6">
    <location>
        <begin position="136"/>
        <end position="215"/>
    </location>
</feature>
<sequence length="225" mass="23725">MRVVIMGCGRVGAALATELDIADHEVVVIDREPRSFTRLPDTFSGRTVTGTGFDRTVLEEAGIHGADAFAAVSSGDNSNIIAARVARETFGLERVIARIYDSGRAEVYERLGIPTVATVSWATARLVRYITAGASPVVWRDQTDSVSIVAVDAPPSWVGHPVDSLAHQVGGRAVSLARFGEGQIPDARTLVQADDVLHLAVPSAAVPELDELLGKGPADEDASDG</sequence>
<dbReference type="RefSeq" id="WP_182630702.1">
    <property type="nucleotide sequence ID" value="NZ_JAALDM010000004.1"/>
</dbReference>
<accession>A0ABV5JRB0</accession>
<evidence type="ECO:0000259" key="6">
    <source>
        <dbReference type="PROSITE" id="PS51202"/>
    </source>
</evidence>
<dbReference type="PANTHER" id="PTHR43833:SF8">
    <property type="entry name" value="TRK SYSTEM POTASSIUM UPTAKE PROTEIN TRKA"/>
    <property type="match status" value="1"/>
</dbReference>
<dbReference type="PRINTS" id="PR00335">
    <property type="entry name" value="KUPTAKETRKA"/>
</dbReference>
<dbReference type="InterPro" id="IPR036291">
    <property type="entry name" value="NAD(P)-bd_dom_sf"/>
</dbReference>
<evidence type="ECO:0000256" key="4">
    <source>
        <dbReference type="ARBA" id="ARBA00023027"/>
    </source>
</evidence>
<keyword evidence="7" id="KW-0813">Transport</keyword>
<name>A0ABV5JRB0_9ACTN</name>
<feature type="domain" description="RCK N-terminal" evidence="5">
    <location>
        <begin position="1"/>
        <end position="118"/>
    </location>
</feature>
<keyword evidence="3" id="KW-0630">Potassium</keyword>
<proteinExistence type="predicted"/>
<dbReference type="InterPro" id="IPR006036">
    <property type="entry name" value="K_uptake_TrkA"/>
</dbReference>
<evidence type="ECO:0000259" key="5">
    <source>
        <dbReference type="PROSITE" id="PS51201"/>
    </source>
</evidence>
<keyword evidence="7" id="KW-0407">Ion channel</keyword>
<keyword evidence="2" id="KW-0633">Potassium transport</keyword>
<keyword evidence="7" id="KW-0406">Ion transport</keyword>
<evidence type="ECO:0000256" key="3">
    <source>
        <dbReference type="ARBA" id="ARBA00022958"/>
    </source>
</evidence>
<dbReference type="PANTHER" id="PTHR43833">
    <property type="entry name" value="POTASSIUM CHANNEL PROTEIN 2-RELATED-RELATED"/>
    <property type="match status" value="1"/>
</dbReference>
<dbReference type="GO" id="GO:0034220">
    <property type="term" value="P:monoatomic ion transmembrane transport"/>
    <property type="evidence" value="ECO:0007669"/>
    <property type="project" value="UniProtKB-KW"/>
</dbReference>
<protein>
    <recommendedName>
        <fullName evidence="1">Trk system potassium uptake protein TrkA</fullName>
    </recommendedName>
</protein>
<evidence type="ECO:0000256" key="2">
    <source>
        <dbReference type="ARBA" id="ARBA00022538"/>
    </source>
</evidence>
<reference evidence="7 8" key="1">
    <citation type="submission" date="2024-09" db="EMBL/GenBank/DDBJ databases">
        <authorList>
            <person name="Sun Q."/>
            <person name="Mori K."/>
        </authorList>
    </citation>
    <scope>NUCLEOTIDE SEQUENCE [LARGE SCALE GENOMIC DNA]</scope>
    <source>
        <strain evidence="7 8">CCM 7659</strain>
    </source>
</reference>
<keyword evidence="8" id="KW-1185">Reference proteome</keyword>
<evidence type="ECO:0000256" key="1">
    <source>
        <dbReference type="ARBA" id="ARBA00017378"/>
    </source>
</evidence>
<dbReference type="InterPro" id="IPR003148">
    <property type="entry name" value="RCK_N"/>
</dbReference>
<dbReference type="Pfam" id="PF02254">
    <property type="entry name" value="TrkA_N"/>
    <property type="match status" value="1"/>
</dbReference>
<keyword evidence="4" id="KW-0520">NAD</keyword>
<dbReference type="InterPro" id="IPR050721">
    <property type="entry name" value="Trk_Ktr_HKT_K-transport"/>
</dbReference>
<evidence type="ECO:0000313" key="7">
    <source>
        <dbReference type="EMBL" id="MFB9260233.1"/>
    </source>
</evidence>
<dbReference type="PROSITE" id="PS51202">
    <property type="entry name" value="RCK_C"/>
    <property type="match status" value="1"/>
</dbReference>
<gene>
    <name evidence="7" type="ORF">ACFFVD_10490</name>
</gene>
<dbReference type="PROSITE" id="PS51201">
    <property type="entry name" value="RCK_N"/>
    <property type="match status" value="1"/>
</dbReference>
<dbReference type="Gene3D" id="3.40.50.720">
    <property type="entry name" value="NAD(P)-binding Rossmann-like Domain"/>
    <property type="match status" value="1"/>
</dbReference>
<comment type="caution">
    <text evidence="7">The sequence shown here is derived from an EMBL/GenBank/DDBJ whole genome shotgun (WGS) entry which is preliminary data.</text>
</comment>
<dbReference type="EMBL" id="JBHMDY010000004">
    <property type="protein sequence ID" value="MFB9260233.1"/>
    <property type="molecule type" value="Genomic_DNA"/>
</dbReference>
<evidence type="ECO:0000313" key="8">
    <source>
        <dbReference type="Proteomes" id="UP001589700"/>
    </source>
</evidence>
<dbReference type="InterPro" id="IPR006037">
    <property type="entry name" value="RCK_C"/>
</dbReference>